<dbReference type="RefSeq" id="WP_087455132.1">
    <property type="nucleotide sequence ID" value="NZ_CP021434.1"/>
</dbReference>
<protein>
    <recommendedName>
        <fullName evidence="3">FAD-dependent oxidoreductase</fullName>
    </recommendedName>
</protein>
<dbReference type="AlphaFoldDB" id="A0A1Y0IK45"/>
<keyword evidence="2" id="KW-1185">Reference proteome</keyword>
<evidence type="ECO:0008006" key="3">
    <source>
        <dbReference type="Google" id="ProtNLM"/>
    </source>
</evidence>
<accession>A0A1Y0IK45</accession>
<name>A0A1Y0IK45_9BACL</name>
<evidence type="ECO:0000313" key="2">
    <source>
        <dbReference type="Proteomes" id="UP000195437"/>
    </source>
</evidence>
<dbReference type="SUPFAM" id="SSF51905">
    <property type="entry name" value="FAD/NAD(P)-binding domain"/>
    <property type="match status" value="1"/>
</dbReference>
<dbReference type="Proteomes" id="UP000195437">
    <property type="component" value="Chromosome"/>
</dbReference>
<sequence length="533" mass="58109">MADYTYDIVIYGGTFAGVAAAAKAGYFVPGKQILVIVNDVAGMLGGTGTSGGQNYMDTKGYTNGLATQGTFAWWFSQHGQFYNTDAMHNQMYNDLAKYPNVKFLWAFDVENYSYATSPFRITNLTVRNIYRDETTGYVRYGGITHNITGTVFIDASDEGRLARLANFGGTTGRYDWPAQYLDTDEQGPTGRGRQQAATLMFKVTGVAPSQPVTDGNFVKDADGTWGYWGGGSTYANNPVVTAFNAKYGPQGYLIKSMNVAQNGTNSAEWWMNCLLVFNVDGRAHDRDRNSWRFPTDMRTDYRDVDTAWVQARNFIRDTPEFLSALRQFPGFGGIQLVKDAAGNPVVGNILYIRETIHNAINAAIRGNGTENNNYEVAATESVGAGSSPTTGTDTANYATRIGLGFYWPDINAYEYTDLRNTAGQWILGSAVSLQLRPDLGGWTGGASNPVYLPYNAITTNYVANLLLPGYATGVSSYSWSELRVLPNLAVLGDAAGVTAAYAVNNGKHPLYFTSGDIANVQSMLRTVSARLDK</sequence>
<organism evidence="1 2">
    <name type="scientific">Tumebacillus avium</name>
    <dbReference type="NCBI Taxonomy" id="1903704"/>
    <lineage>
        <taxon>Bacteria</taxon>
        <taxon>Bacillati</taxon>
        <taxon>Bacillota</taxon>
        <taxon>Bacilli</taxon>
        <taxon>Bacillales</taxon>
        <taxon>Alicyclobacillaceae</taxon>
        <taxon>Tumebacillus</taxon>
    </lineage>
</organism>
<dbReference type="OrthoDB" id="1784462at2"/>
<gene>
    <name evidence="1" type="ORF">CBW65_00795</name>
</gene>
<proteinExistence type="predicted"/>
<reference evidence="2" key="1">
    <citation type="submission" date="2017-05" db="EMBL/GenBank/DDBJ databases">
        <authorList>
            <person name="Sung H."/>
        </authorList>
    </citation>
    <scope>NUCLEOTIDE SEQUENCE [LARGE SCALE GENOMIC DNA]</scope>
    <source>
        <strain evidence="2">AR23208</strain>
    </source>
</reference>
<dbReference type="Pfam" id="PF12831">
    <property type="entry name" value="FAD_oxidored"/>
    <property type="match status" value="1"/>
</dbReference>
<dbReference type="KEGG" id="tum:CBW65_00795"/>
<dbReference type="InterPro" id="IPR036188">
    <property type="entry name" value="FAD/NAD-bd_sf"/>
</dbReference>
<evidence type="ECO:0000313" key="1">
    <source>
        <dbReference type="EMBL" id="ARU59744.1"/>
    </source>
</evidence>
<dbReference type="EMBL" id="CP021434">
    <property type="protein sequence ID" value="ARU59744.1"/>
    <property type="molecule type" value="Genomic_DNA"/>
</dbReference>